<dbReference type="GeneID" id="93527125"/>
<dbReference type="RefSeq" id="WP_002991653.1">
    <property type="nucleotide sequence ID" value="NZ_CP068108.1"/>
</dbReference>
<reference evidence="1 2" key="1">
    <citation type="submission" date="2021-01" db="EMBL/GenBank/DDBJ databases">
        <title>FDA dAtabase for Regulatory Grade micrObial Sequences (FDA-ARGOS): Supporting development and validation of Infectious Disease Dx tests.</title>
        <authorList>
            <person name="Sproer C."/>
            <person name="Gronow S."/>
            <person name="Severitt S."/>
            <person name="Schroder I."/>
            <person name="Tallon L."/>
            <person name="Sadzewicz L."/>
            <person name="Zhao X."/>
            <person name="Boylan J."/>
            <person name="Ott S."/>
            <person name="Bowen H."/>
            <person name="Vavikolanu K."/>
            <person name="Mehta A."/>
            <person name="Aluvathingal J."/>
            <person name="Nadendla S."/>
            <person name="Lowell S."/>
            <person name="Myers T."/>
            <person name="Yan Y."/>
            <person name="Sichtig H."/>
        </authorList>
    </citation>
    <scope>NUCLEOTIDE SEQUENCE [LARGE SCALE GENOMIC DNA]</scope>
    <source>
        <strain evidence="1 2">FDAARGOS_1131</strain>
    </source>
</reference>
<sequence>MKQIIVLLFLLFTIVVFSQDSIQLTPKGIVSTTTGESFVVIKFDEIPIETLYTNSLLFISNKYDKPNEQIKFSIENKNIKYTEDINTRRITNNPSLKAGFKRNVHIDFSLSFKENTVKFEIIKFNLGAIVLSEKMRSKYPIWDYDNGQLLLNEEKANLENVINEILSDYILFMEKKNSEKW</sequence>
<dbReference type="EMBL" id="CP068108">
    <property type="protein sequence ID" value="QQU01232.1"/>
    <property type="molecule type" value="Genomic_DNA"/>
</dbReference>
<dbReference type="AlphaFoldDB" id="A0A9Q7E9J3"/>
<name>A0A9Q7E9J3_MYROD</name>
<evidence type="ECO:0000313" key="1">
    <source>
        <dbReference type="EMBL" id="QQU01232.1"/>
    </source>
</evidence>
<evidence type="ECO:0000313" key="2">
    <source>
        <dbReference type="Proteomes" id="UP000596202"/>
    </source>
</evidence>
<accession>A0A9Q7E9J3</accession>
<gene>
    <name evidence="1" type="ORF">I6I88_05635</name>
</gene>
<dbReference type="OrthoDB" id="708866at2"/>
<evidence type="ECO:0008006" key="3">
    <source>
        <dbReference type="Google" id="ProtNLM"/>
    </source>
</evidence>
<proteinExistence type="predicted"/>
<protein>
    <recommendedName>
        <fullName evidence="3">DUF4468 domain-containing protein</fullName>
    </recommendedName>
</protein>
<organism evidence="1 2">
    <name type="scientific">Myroides odoratus</name>
    <name type="common">Flavobacterium odoratum</name>
    <dbReference type="NCBI Taxonomy" id="256"/>
    <lineage>
        <taxon>Bacteria</taxon>
        <taxon>Pseudomonadati</taxon>
        <taxon>Bacteroidota</taxon>
        <taxon>Flavobacteriia</taxon>
        <taxon>Flavobacteriales</taxon>
        <taxon>Flavobacteriaceae</taxon>
        <taxon>Myroides</taxon>
    </lineage>
</organism>
<dbReference type="Proteomes" id="UP000596202">
    <property type="component" value="Chromosome"/>
</dbReference>